<sequence length="458" mass="50661">MGWGGRLYLVNATPYTWTRTFQPDPREGDMNDWSLPEKVKPGDLATTYAEFRTATTRDWGRTQYSFGFHFPAFEVGINGSDRGTGDYYLHLLDVSALDNPRGTRITTPFVHNGSAFLFLGGSGANALGFVSSNPPGGDWMRLLLPSIGRLTLREVCLLEAHDAGMSLAELGTRTSPVVTLENVRTQTLDVGAQLRAGARYLDVRPVVSGGRYFTGHYSDTRSVLGWQGANGESIDEIVREVNQFTAEHAELVVLDLSHAIDTDSGYGGFDQAQWDGLFAALRDPETGLRGLFEAPDGTTDLTTLRMEEFIGGGSAAVVCVVQAGDHITIPEGRGAYRKRKFFPVNPPVAYSNTDRLDVMTADQLRKMRLFKTRREDPMLETSWTLTQVTPAEAAGLGPSILRLASRARNELFEKLWRFCEGESFPNIIELDNIDATDYLALALAITLWFGVREESKRR</sequence>
<dbReference type="GO" id="GO:0008081">
    <property type="term" value="F:phosphoric diester hydrolase activity"/>
    <property type="evidence" value="ECO:0007669"/>
    <property type="project" value="InterPro"/>
</dbReference>
<dbReference type="SUPFAM" id="SSF51695">
    <property type="entry name" value="PLC-like phosphodiesterases"/>
    <property type="match status" value="1"/>
</dbReference>
<proteinExistence type="predicted"/>
<dbReference type="InterPro" id="IPR051057">
    <property type="entry name" value="PI-PLC_domain"/>
</dbReference>
<dbReference type="InterPro" id="IPR017946">
    <property type="entry name" value="PLC-like_Pdiesterase_TIM-brl"/>
</dbReference>
<dbReference type="Proteomes" id="UP000654918">
    <property type="component" value="Unassembled WGS sequence"/>
</dbReference>
<gene>
    <name evidence="1" type="ORF">CPLU01_13336</name>
</gene>
<protein>
    <submittedName>
        <fullName evidence="1">PLC-like phosphodiesterase</fullName>
    </submittedName>
</protein>
<organism evidence="1 2">
    <name type="scientific">Colletotrichum plurivorum</name>
    <dbReference type="NCBI Taxonomy" id="2175906"/>
    <lineage>
        <taxon>Eukaryota</taxon>
        <taxon>Fungi</taxon>
        <taxon>Dikarya</taxon>
        <taxon>Ascomycota</taxon>
        <taxon>Pezizomycotina</taxon>
        <taxon>Sordariomycetes</taxon>
        <taxon>Hypocreomycetidae</taxon>
        <taxon>Glomerellales</taxon>
        <taxon>Glomerellaceae</taxon>
        <taxon>Colletotrichum</taxon>
        <taxon>Colletotrichum orchidearum species complex</taxon>
    </lineage>
</organism>
<dbReference type="EMBL" id="WIGO01000303">
    <property type="protein sequence ID" value="KAF6818384.1"/>
    <property type="molecule type" value="Genomic_DNA"/>
</dbReference>
<dbReference type="PANTHER" id="PTHR13593">
    <property type="match status" value="1"/>
</dbReference>
<reference evidence="1" key="1">
    <citation type="journal article" date="2020" name="Phytopathology">
        <title>Genome Sequence Resources of Colletotrichum truncatum, C. plurivorum, C. musicola, and C. sojae: Four Species Pathogenic to Soybean (Glycine max).</title>
        <authorList>
            <person name="Rogerio F."/>
            <person name="Boufleur T.R."/>
            <person name="Ciampi-Guillardi M."/>
            <person name="Sukno S.A."/>
            <person name="Thon M.R."/>
            <person name="Massola Junior N.S."/>
            <person name="Baroncelli R."/>
        </authorList>
    </citation>
    <scope>NUCLEOTIDE SEQUENCE</scope>
    <source>
        <strain evidence="1">LFN00145</strain>
    </source>
</reference>
<keyword evidence="2" id="KW-1185">Reference proteome</keyword>
<evidence type="ECO:0000313" key="2">
    <source>
        <dbReference type="Proteomes" id="UP000654918"/>
    </source>
</evidence>
<dbReference type="GO" id="GO:0006629">
    <property type="term" value="P:lipid metabolic process"/>
    <property type="evidence" value="ECO:0007669"/>
    <property type="project" value="InterPro"/>
</dbReference>
<dbReference type="AlphaFoldDB" id="A0A8H6JS74"/>
<dbReference type="Gene3D" id="3.20.20.190">
    <property type="entry name" value="Phosphatidylinositol (PI) phosphodiesterase"/>
    <property type="match status" value="1"/>
</dbReference>
<accession>A0A8H6JS74</accession>
<evidence type="ECO:0000313" key="1">
    <source>
        <dbReference type="EMBL" id="KAF6818384.1"/>
    </source>
</evidence>
<name>A0A8H6JS74_9PEZI</name>
<dbReference type="PANTHER" id="PTHR13593:SF143">
    <property type="entry name" value="PHOSPHATIDYLINOSITOL-SPECIFIC PHOSPHOLIPASE C X DOMAIN-CONTAINING PROTEIN"/>
    <property type="match status" value="1"/>
</dbReference>
<comment type="caution">
    <text evidence="1">The sequence shown here is derived from an EMBL/GenBank/DDBJ whole genome shotgun (WGS) entry which is preliminary data.</text>
</comment>